<feature type="compositionally biased region" description="Basic residues" evidence="4">
    <location>
        <begin position="38"/>
        <end position="48"/>
    </location>
</feature>
<organism evidence="5 6">
    <name type="scientific">Barley yellow dwarf virus-kerIII</name>
    <dbReference type="NCBI Taxonomy" id="2169988"/>
    <lineage>
        <taxon>Viruses</taxon>
        <taxon>Riboviria</taxon>
        <taxon>Orthornavirae</taxon>
        <taxon>Kitrinoviricota</taxon>
        <taxon>Tolucaviricetes</taxon>
        <taxon>Tolivirales</taxon>
        <taxon>Tombusviridae</taxon>
        <taxon>Regressovirinae</taxon>
        <taxon>Luteovirus</taxon>
        <taxon>Luteovirus kertrihordei</taxon>
    </lineage>
</organism>
<dbReference type="RefSeq" id="YP_009664863.1">
    <property type="nucleotide sequence ID" value="NC_043123.1"/>
</dbReference>
<dbReference type="Proteomes" id="UP000243483">
    <property type="component" value="Segment"/>
</dbReference>
<dbReference type="InterPro" id="IPR029053">
    <property type="entry name" value="Viral_coat"/>
</dbReference>
<evidence type="ECO:0000313" key="5">
    <source>
        <dbReference type="EMBL" id="AGN54057.1"/>
    </source>
</evidence>
<dbReference type="PRINTS" id="PR00915">
    <property type="entry name" value="LUTEOGP1COAT"/>
</dbReference>
<evidence type="ECO:0000256" key="2">
    <source>
        <dbReference type="ARBA" id="ARBA00022561"/>
    </source>
</evidence>
<evidence type="ECO:0000256" key="4">
    <source>
        <dbReference type="SAM" id="MobiDB-lite"/>
    </source>
</evidence>
<protein>
    <submittedName>
        <fullName evidence="5">Coat protein P3</fullName>
    </submittedName>
</protein>
<dbReference type="EMBL" id="KC559092">
    <property type="protein sequence ID" value="AGN54057.1"/>
    <property type="molecule type" value="Genomic_RNA"/>
</dbReference>
<keyword evidence="2 5" id="KW-0167">Capsid protein</keyword>
<dbReference type="Pfam" id="PF00894">
    <property type="entry name" value="Luteo_coat"/>
    <property type="match status" value="1"/>
</dbReference>
<evidence type="ECO:0000256" key="1">
    <source>
        <dbReference type="ARBA" id="ARBA00004328"/>
    </source>
</evidence>
<keyword evidence="6" id="KW-1185">Reference proteome</keyword>
<sequence>MNSAGRRRNNRNVRKSKPKPKPRAVRTVVMVQPNGAGPRRRNNRRSRGRGSNPLSGSAGRSEIFVFSVDGLKTNSSGILKFGPGLSQCPALSGGILKSYHRYKIANVKIQYKSHASSTTTGAIYIELDTSCTQSALGSTINSFSINQSGSKTFNTEQIDGKDYRETTLNQFYLLYKGSESESNTAGQFIVTFRVMNTTPK</sequence>
<dbReference type="GO" id="GO:0019028">
    <property type="term" value="C:viral capsid"/>
    <property type="evidence" value="ECO:0007669"/>
    <property type="project" value="UniProtKB-KW"/>
</dbReference>
<feature type="compositionally biased region" description="Basic residues" evidence="4">
    <location>
        <begin position="1"/>
        <end position="24"/>
    </location>
</feature>
<dbReference type="GO" id="GO:0005198">
    <property type="term" value="F:structural molecule activity"/>
    <property type="evidence" value="ECO:0007669"/>
    <property type="project" value="InterPro"/>
</dbReference>
<name>R9UFV0_9TOMB</name>
<feature type="region of interest" description="Disordered" evidence="4">
    <location>
        <begin position="1"/>
        <end position="57"/>
    </location>
</feature>
<gene>
    <name evidence="5" type="primary">ORF3</name>
</gene>
<reference evidence="5 6" key="1">
    <citation type="journal article" date="2013" name="PLoS ONE">
        <title>Distribution of Barley yellow dwarf virus-PAV in the Sub-Antarctic Kerguelen Islands and Characterization of Two New Luteovirus Species.</title>
        <authorList>
            <person name="Svanella-Dumas L."/>
            <person name="Candresse T."/>
            <person name="Hulle M."/>
            <person name="Marais A."/>
        </authorList>
    </citation>
    <scope>NUCLEOTIDE SEQUENCE [LARGE SCALE GENOMIC DNA]</scope>
    <source>
        <strain evidence="5">K460</strain>
    </source>
</reference>
<proteinExistence type="predicted"/>
<dbReference type="InterPro" id="IPR001517">
    <property type="entry name" value="Luteo_coat"/>
</dbReference>
<evidence type="ECO:0000313" key="6">
    <source>
        <dbReference type="Proteomes" id="UP000243483"/>
    </source>
</evidence>
<keyword evidence="3" id="KW-0946">Virion</keyword>
<dbReference type="Gene3D" id="2.60.120.20">
    <property type="match status" value="1"/>
</dbReference>
<accession>R9UFV0</accession>
<comment type="subcellular location">
    <subcellularLocation>
        <location evidence="1">Virion</location>
    </subcellularLocation>
</comment>
<evidence type="ECO:0000256" key="3">
    <source>
        <dbReference type="ARBA" id="ARBA00022844"/>
    </source>
</evidence>
<dbReference type="GeneID" id="40524982"/>